<gene>
    <name evidence="5" type="primary">resilin_78</name>
    <name evidence="5" type="ORF">FJT64_005973</name>
</gene>
<dbReference type="InterPro" id="IPR000618">
    <property type="entry name" value="Insect_cuticle"/>
</dbReference>
<keyword evidence="4" id="KW-0812">Transmembrane</keyword>
<keyword evidence="6" id="KW-1185">Reference proteome</keyword>
<keyword evidence="1 2" id="KW-0193">Cuticle</keyword>
<dbReference type="GO" id="GO:0005615">
    <property type="term" value="C:extracellular space"/>
    <property type="evidence" value="ECO:0007669"/>
    <property type="project" value="TreeGrafter"/>
</dbReference>
<feature type="region of interest" description="Disordered" evidence="3">
    <location>
        <begin position="70"/>
        <end position="158"/>
    </location>
</feature>
<evidence type="ECO:0000256" key="2">
    <source>
        <dbReference type="PROSITE-ProRule" id="PRU00497"/>
    </source>
</evidence>
<accession>A0A6A4VUJ8</accession>
<keyword evidence="4" id="KW-0472">Membrane</keyword>
<protein>
    <submittedName>
        <fullName evidence="5">Pro-resilin</fullName>
    </submittedName>
</protein>
<keyword evidence="4" id="KW-1133">Transmembrane helix</keyword>
<evidence type="ECO:0000313" key="5">
    <source>
        <dbReference type="EMBL" id="KAF0296609.1"/>
    </source>
</evidence>
<dbReference type="Proteomes" id="UP000440578">
    <property type="component" value="Unassembled WGS sequence"/>
</dbReference>
<dbReference type="GO" id="GO:0042302">
    <property type="term" value="F:structural constituent of cuticle"/>
    <property type="evidence" value="ECO:0007669"/>
    <property type="project" value="UniProtKB-UniRule"/>
</dbReference>
<dbReference type="InterPro" id="IPR051217">
    <property type="entry name" value="Insect_Cuticle_Struc_Prot"/>
</dbReference>
<organism evidence="5 6">
    <name type="scientific">Amphibalanus amphitrite</name>
    <name type="common">Striped barnacle</name>
    <name type="synonym">Balanus amphitrite</name>
    <dbReference type="NCBI Taxonomy" id="1232801"/>
    <lineage>
        <taxon>Eukaryota</taxon>
        <taxon>Metazoa</taxon>
        <taxon>Ecdysozoa</taxon>
        <taxon>Arthropoda</taxon>
        <taxon>Crustacea</taxon>
        <taxon>Multicrustacea</taxon>
        <taxon>Cirripedia</taxon>
        <taxon>Thoracica</taxon>
        <taxon>Thoracicalcarea</taxon>
        <taxon>Balanomorpha</taxon>
        <taxon>Balanoidea</taxon>
        <taxon>Balanidae</taxon>
        <taxon>Amphibalaninae</taxon>
        <taxon>Amphibalanus</taxon>
    </lineage>
</organism>
<name>A0A6A4VUJ8_AMPAM</name>
<dbReference type="PANTHER" id="PTHR12236">
    <property type="entry name" value="STRUCTURAL CONTITUENT OF CUTICLE"/>
    <property type="match status" value="1"/>
</dbReference>
<proteinExistence type="predicted"/>
<dbReference type="EMBL" id="VIIS01001548">
    <property type="protein sequence ID" value="KAF0296609.1"/>
    <property type="molecule type" value="Genomic_DNA"/>
</dbReference>
<dbReference type="PANTHER" id="PTHR12236:SF79">
    <property type="entry name" value="CUTICULAR PROTEIN 50CB-RELATED"/>
    <property type="match status" value="1"/>
</dbReference>
<comment type="caution">
    <text evidence="5">The sequence shown here is derived from an EMBL/GenBank/DDBJ whole genome shotgun (WGS) entry which is preliminary data.</text>
</comment>
<sequence>MWKEPAKYDYQWAVKDDYGNDYGHQETRDGDKVQGSFYVQLPDSRKQTVNYRVDGQSGFIADVQYEGEAQYPETTGAQSYSAGPASAGASNAQASYQPAPQPQQQSYEPAPQPQQQSYQPTPQPQQQSYEPAPQPEQQSYEPAPQPQQSYQPAPQPQQQTMNAHLLLLTALLASMAYESSATEGISAGTALAIGVAAVIGLKLAGVAGFAIARSFGGRRGGRGRGRRYRGRRDAVVALDVDQEEAYFQLVEQVDSLGCGLRVVCELEAREYSQLQADERIILSLFGSRPLPPTSNGLESASGKYQLAAFVGAQKKDAKRCASLFAKCPFSSEQLMAALRAAPGAQ</sequence>
<evidence type="ECO:0000256" key="3">
    <source>
        <dbReference type="SAM" id="MobiDB-lite"/>
    </source>
</evidence>
<reference evidence="5 6" key="1">
    <citation type="submission" date="2019-07" db="EMBL/GenBank/DDBJ databases">
        <title>Draft genome assembly of a fouling barnacle, Amphibalanus amphitrite (Darwin, 1854): The first reference genome for Thecostraca.</title>
        <authorList>
            <person name="Kim W."/>
        </authorList>
    </citation>
    <scope>NUCLEOTIDE SEQUENCE [LARGE SCALE GENOMIC DNA]</scope>
    <source>
        <strain evidence="5">SNU_AA5</strain>
        <tissue evidence="5">Soma without cirri and trophi</tissue>
    </source>
</reference>
<dbReference type="PROSITE" id="PS51155">
    <property type="entry name" value="CHIT_BIND_RR_2"/>
    <property type="match status" value="1"/>
</dbReference>
<evidence type="ECO:0000313" key="6">
    <source>
        <dbReference type="Proteomes" id="UP000440578"/>
    </source>
</evidence>
<dbReference type="OrthoDB" id="6365491at2759"/>
<evidence type="ECO:0000256" key="4">
    <source>
        <dbReference type="SAM" id="Phobius"/>
    </source>
</evidence>
<evidence type="ECO:0000256" key="1">
    <source>
        <dbReference type="ARBA" id="ARBA00022460"/>
    </source>
</evidence>
<feature type="transmembrane region" description="Helical" evidence="4">
    <location>
        <begin position="189"/>
        <end position="212"/>
    </location>
</feature>
<dbReference type="GO" id="GO:0031012">
    <property type="term" value="C:extracellular matrix"/>
    <property type="evidence" value="ECO:0007669"/>
    <property type="project" value="TreeGrafter"/>
</dbReference>
<feature type="compositionally biased region" description="Low complexity" evidence="3">
    <location>
        <begin position="76"/>
        <end position="158"/>
    </location>
</feature>
<dbReference type="AlphaFoldDB" id="A0A6A4VUJ8"/>
<dbReference type="Pfam" id="PF00379">
    <property type="entry name" value="Chitin_bind_4"/>
    <property type="match status" value="1"/>
</dbReference>